<dbReference type="RefSeq" id="WP_142978532.1">
    <property type="nucleotide sequence ID" value="NZ_RKLU01000001.1"/>
</dbReference>
<dbReference type="OrthoDB" id="64208at2157"/>
<dbReference type="InterPro" id="IPR038695">
    <property type="entry name" value="Saro_0823-like_sf"/>
</dbReference>
<keyword evidence="2" id="KW-1185">Reference proteome</keyword>
<dbReference type="Gene3D" id="2.60.120.1140">
    <property type="entry name" value="Protein of unknown function DUF192"/>
    <property type="match status" value="1"/>
</dbReference>
<sequence>MQLVHWPESGGGRQTLASDIEIADSFLAQARGLMFRRSLADDAALVFQFDSESKRDVHMLFVPFAIDALWLVDNEVVAKKRLQPWIGLGRAAAETLIELPAGAADEVAVGDRVALVD</sequence>
<evidence type="ECO:0000313" key="2">
    <source>
        <dbReference type="Proteomes" id="UP000705823"/>
    </source>
</evidence>
<dbReference type="Proteomes" id="UP000705823">
    <property type="component" value="Unassembled WGS sequence"/>
</dbReference>
<gene>
    <name evidence="1" type="ORF">EGH24_02155</name>
</gene>
<protein>
    <submittedName>
        <fullName evidence="1">DUF192 domain-containing protein</fullName>
    </submittedName>
</protein>
<proteinExistence type="predicted"/>
<dbReference type="PANTHER" id="PTHR37953">
    <property type="entry name" value="UPF0127 PROTEIN MJ1496"/>
    <property type="match status" value="1"/>
</dbReference>
<comment type="caution">
    <text evidence="1">The sequence shown here is derived from an EMBL/GenBank/DDBJ whole genome shotgun (WGS) entry which is preliminary data.</text>
</comment>
<dbReference type="AlphaFoldDB" id="A0A8J8PE35"/>
<organism evidence="1 2">
    <name type="scientific">Halonotius terrestris</name>
    <dbReference type="NCBI Taxonomy" id="2487750"/>
    <lineage>
        <taxon>Archaea</taxon>
        <taxon>Methanobacteriati</taxon>
        <taxon>Methanobacteriota</taxon>
        <taxon>Stenosarchaea group</taxon>
        <taxon>Halobacteria</taxon>
        <taxon>Halobacteriales</taxon>
        <taxon>Haloferacaceae</taxon>
        <taxon>Halonotius</taxon>
    </lineage>
</organism>
<dbReference type="PANTHER" id="PTHR37953:SF1">
    <property type="entry name" value="UPF0127 PROTEIN MJ1496"/>
    <property type="match status" value="1"/>
</dbReference>
<evidence type="ECO:0000313" key="1">
    <source>
        <dbReference type="EMBL" id="TQQ83615.1"/>
    </source>
</evidence>
<name>A0A8J8PE35_9EURY</name>
<reference evidence="1" key="1">
    <citation type="submission" date="2019-02" db="EMBL/GenBank/DDBJ databases">
        <title>Halonotius sp. a new haloarchaeum isolated from saline soil.</title>
        <authorList>
            <person name="Duran-Viseras A."/>
            <person name="Sanchez-Porro C."/>
            <person name="Ventosa A."/>
        </authorList>
    </citation>
    <scope>NUCLEOTIDE SEQUENCE</scope>
    <source>
        <strain evidence="1">F15B</strain>
    </source>
</reference>
<dbReference type="InterPro" id="IPR003795">
    <property type="entry name" value="DUF192"/>
</dbReference>
<accession>A0A8J8PE35</accession>
<dbReference type="Pfam" id="PF02643">
    <property type="entry name" value="DUF192"/>
    <property type="match status" value="1"/>
</dbReference>
<dbReference type="EMBL" id="RKLU01000001">
    <property type="protein sequence ID" value="TQQ83615.1"/>
    <property type="molecule type" value="Genomic_DNA"/>
</dbReference>